<evidence type="ECO:0000256" key="1">
    <source>
        <dbReference type="SAM" id="MobiDB-lite"/>
    </source>
</evidence>
<gene>
    <name evidence="2" type="ORF">SGUI_0582</name>
</gene>
<keyword evidence="3" id="KW-1185">Reference proteome</keyword>
<organism evidence="2 3">
    <name type="scientific">Serinicoccus hydrothermalis</name>
    <dbReference type="NCBI Taxonomy" id="1758689"/>
    <lineage>
        <taxon>Bacteria</taxon>
        <taxon>Bacillati</taxon>
        <taxon>Actinomycetota</taxon>
        <taxon>Actinomycetes</taxon>
        <taxon>Micrococcales</taxon>
        <taxon>Ornithinimicrobiaceae</taxon>
        <taxon>Serinicoccus</taxon>
    </lineage>
</organism>
<protein>
    <submittedName>
        <fullName evidence="2">Tat (Twin-arginine translocation) pathway signal sequence domain protein</fullName>
    </submittedName>
</protein>
<feature type="region of interest" description="Disordered" evidence="1">
    <location>
        <begin position="1"/>
        <end position="22"/>
    </location>
</feature>
<dbReference type="STRING" id="1758689.SGUI_0582"/>
<name>A0A1B1N988_9MICO</name>
<dbReference type="EMBL" id="CP014989">
    <property type="protein sequence ID" value="ANS77978.1"/>
    <property type="molecule type" value="Genomic_DNA"/>
</dbReference>
<sequence>MADKDSATIKRDTSSALRGGPAALTSRQRQVLVRLLRVAYPHDSFPDGPYERTADAVVEATADDRRLAATLGPDLDMLDTICGGDFLGAPDEEATLILREYADEPYFRQIRGVAVVALYDDREVWELLGYEGPSFDQGGYLHRGFDDLDWLPDPRITEFDGEPRTELRTPEEDSR</sequence>
<dbReference type="KEGG" id="serj:SGUI_0582"/>
<proteinExistence type="predicted"/>
<accession>A0A1B1N988</accession>
<dbReference type="AlphaFoldDB" id="A0A1B1N988"/>
<dbReference type="RefSeq" id="WP_237141438.1">
    <property type="nucleotide sequence ID" value="NZ_CP014989.1"/>
</dbReference>
<feature type="compositionally biased region" description="Basic and acidic residues" evidence="1">
    <location>
        <begin position="1"/>
        <end position="13"/>
    </location>
</feature>
<dbReference type="Proteomes" id="UP000092482">
    <property type="component" value="Chromosome"/>
</dbReference>
<reference evidence="2 3" key="1">
    <citation type="submission" date="2016-03" db="EMBL/GenBank/DDBJ databases">
        <title>Shallow-sea hydrothermal system.</title>
        <authorList>
            <person name="Tang K."/>
        </authorList>
    </citation>
    <scope>NUCLEOTIDE SEQUENCE [LARGE SCALE GENOMIC DNA]</scope>
    <source>
        <strain evidence="2 3">JLT9</strain>
    </source>
</reference>
<evidence type="ECO:0000313" key="2">
    <source>
        <dbReference type="EMBL" id="ANS77978.1"/>
    </source>
</evidence>
<evidence type="ECO:0000313" key="3">
    <source>
        <dbReference type="Proteomes" id="UP000092482"/>
    </source>
</evidence>
<dbReference type="PATRIC" id="fig|1758689.4.peg.590"/>
<feature type="region of interest" description="Disordered" evidence="1">
    <location>
        <begin position="156"/>
        <end position="175"/>
    </location>
</feature>